<dbReference type="Proteomes" id="UP000008311">
    <property type="component" value="Unassembled WGS sequence"/>
</dbReference>
<dbReference type="InParanoid" id="B9TF69"/>
<sequence>MISIRNIKPNDAFAGGPVTWGSRQLGWCAPRGSGNRFVDRRPLQGAGATQKYPARATAGLIPANSDARFAR</sequence>
<name>B9TF69_RICCO</name>
<accession>B9TF69</accession>
<keyword evidence="2" id="KW-1185">Reference proteome</keyword>
<protein>
    <submittedName>
        <fullName evidence="1">Uncharacterized protein</fullName>
    </submittedName>
</protein>
<evidence type="ECO:0000313" key="1">
    <source>
        <dbReference type="EMBL" id="EEF25495.1"/>
    </source>
</evidence>
<proteinExistence type="predicted"/>
<gene>
    <name evidence="1" type="ORF">RCOM_1818170</name>
</gene>
<dbReference type="AlphaFoldDB" id="B9TF69"/>
<evidence type="ECO:0000313" key="2">
    <source>
        <dbReference type="Proteomes" id="UP000008311"/>
    </source>
</evidence>
<reference evidence="2" key="1">
    <citation type="journal article" date="2010" name="Nat. Biotechnol.">
        <title>Draft genome sequence of the oilseed species Ricinus communis.</title>
        <authorList>
            <person name="Chan A.P."/>
            <person name="Crabtree J."/>
            <person name="Zhao Q."/>
            <person name="Lorenzi H."/>
            <person name="Orvis J."/>
            <person name="Puiu D."/>
            <person name="Melake-Berhan A."/>
            <person name="Jones K.M."/>
            <person name="Redman J."/>
            <person name="Chen G."/>
            <person name="Cahoon E.B."/>
            <person name="Gedil M."/>
            <person name="Stanke M."/>
            <person name="Haas B.J."/>
            <person name="Wortman J.R."/>
            <person name="Fraser-Liggett C.M."/>
            <person name="Ravel J."/>
            <person name="Rabinowicz P.D."/>
        </authorList>
    </citation>
    <scope>NUCLEOTIDE SEQUENCE [LARGE SCALE GENOMIC DNA]</scope>
    <source>
        <strain evidence="2">cv. Hale</strain>
    </source>
</reference>
<organism evidence="1 2">
    <name type="scientific">Ricinus communis</name>
    <name type="common">Castor bean</name>
    <dbReference type="NCBI Taxonomy" id="3988"/>
    <lineage>
        <taxon>Eukaryota</taxon>
        <taxon>Viridiplantae</taxon>
        <taxon>Streptophyta</taxon>
        <taxon>Embryophyta</taxon>
        <taxon>Tracheophyta</taxon>
        <taxon>Spermatophyta</taxon>
        <taxon>Magnoliopsida</taxon>
        <taxon>eudicotyledons</taxon>
        <taxon>Gunneridae</taxon>
        <taxon>Pentapetalae</taxon>
        <taxon>rosids</taxon>
        <taxon>fabids</taxon>
        <taxon>Malpighiales</taxon>
        <taxon>Euphorbiaceae</taxon>
        <taxon>Acalyphoideae</taxon>
        <taxon>Acalypheae</taxon>
        <taxon>Ricinus</taxon>
    </lineage>
</organism>
<dbReference type="EMBL" id="EQ979573">
    <property type="protein sequence ID" value="EEF25495.1"/>
    <property type="molecule type" value="Genomic_DNA"/>
</dbReference>